<keyword evidence="1" id="KW-0646">Protease inhibitor</keyword>
<dbReference type="Proteomes" id="UP000482634">
    <property type="component" value="Unassembled WGS sequence"/>
</dbReference>
<evidence type="ECO:0000313" key="7">
    <source>
        <dbReference type="Proteomes" id="UP000482634"/>
    </source>
</evidence>
<evidence type="ECO:0000313" key="5">
    <source>
        <dbReference type="EMBL" id="NER65857.1"/>
    </source>
</evidence>
<comment type="caution">
    <text evidence="5">The sequence shown here is derived from an EMBL/GenBank/DDBJ whole genome shotgun (WGS) entry which is preliminary data.</text>
</comment>
<dbReference type="GO" id="GO:0004869">
    <property type="term" value="F:cysteine-type endopeptidase inhibitor activity"/>
    <property type="evidence" value="ECO:0007669"/>
    <property type="project" value="UniProtKB-KW"/>
</dbReference>
<organism evidence="5 7">
    <name type="scientific">Pseudomonas brassicae</name>
    <dbReference type="NCBI Taxonomy" id="2708063"/>
    <lineage>
        <taxon>Bacteria</taxon>
        <taxon>Pseudomonadati</taxon>
        <taxon>Pseudomonadota</taxon>
        <taxon>Gammaproteobacteria</taxon>
        <taxon>Pseudomonadales</taxon>
        <taxon>Pseudomonadaceae</taxon>
        <taxon>Pseudomonas</taxon>
    </lineage>
</organism>
<sequence length="132" mass="14272">MNTRPLPLLLGLGLLSACTPHGGPSEPLLLEKQRQCPVHVNVGQALTLSLPSNPSTGYRWLLQNPANSVLTALGPEVYSHPEEVGLVGSAGQSQWRFKATQAGSGHLLLVYQQPWAPEVKPVQTFDCDIEVR</sequence>
<dbReference type="InterPro" id="IPR036331">
    <property type="entry name" value="Chagasin-like_sf"/>
</dbReference>
<evidence type="ECO:0000259" key="3">
    <source>
        <dbReference type="Pfam" id="PF09394"/>
    </source>
</evidence>
<dbReference type="PANTHER" id="PTHR36530:SF1">
    <property type="entry name" value="AMOEBIASIN-1"/>
    <property type="match status" value="1"/>
</dbReference>
<accession>A0A6M0CQN5</accession>
<dbReference type="EMBL" id="JAAHBU010000332">
    <property type="protein sequence ID" value="NER65857.1"/>
    <property type="molecule type" value="Genomic_DNA"/>
</dbReference>
<dbReference type="PANTHER" id="PTHR36530">
    <property type="entry name" value="INHIBITOR OF CYSTEINE PEPTIDASE"/>
    <property type="match status" value="1"/>
</dbReference>
<dbReference type="InterPro" id="IPR052781">
    <property type="entry name" value="Cys_protease_inhibitor_I42"/>
</dbReference>
<keyword evidence="7" id="KW-1185">Reference proteome</keyword>
<dbReference type="EMBL" id="JAAHBV010000103">
    <property type="protein sequence ID" value="NER59672.1"/>
    <property type="molecule type" value="Genomic_DNA"/>
</dbReference>
<reference evidence="6 7" key="1">
    <citation type="submission" date="2020-02" db="EMBL/GenBank/DDBJ databases">
        <title>Broccoli isolated Pseudomonas sp.</title>
        <authorList>
            <person name="Fujikawa T."/>
            <person name="Sawada H."/>
        </authorList>
    </citation>
    <scope>NUCLEOTIDE SEQUENCE [LARGE SCALE GENOMIC DNA]</scope>
    <source>
        <strain evidence="5 7">MAFF212427</strain>
        <strain evidence="4 6">MAFF212428</strain>
    </source>
</reference>
<dbReference type="AlphaFoldDB" id="A0A6B3P1U9"/>
<accession>A0A6B3P1U9</accession>
<dbReference type="Proteomes" id="UP000480410">
    <property type="component" value="Unassembled WGS sequence"/>
</dbReference>
<evidence type="ECO:0000313" key="4">
    <source>
        <dbReference type="EMBL" id="NER59672.1"/>
    </source>
</evidence>
<gene>
    <name evidence="4" type="ORF">G3435_06035</name>
    <name evidence="5" type="ORF">G3436_20810</name>
</gene>
<dbReference type="InterPro" id="IPR018990">
    <property type="entry name" value="Prot_inh_I42_chagasin"/>
</dbReference>
<dbReference type="Gene3D" id="2.60.40.2020">
    <property type="match status" value="1"/>
</dbReference>
<name>A0A6B3P1U9_9PSED</name>
<feature type="domain" description="Proteinase inhibitor I42 chagasin" evidence="3">
    <location>
        <begin position="40"/>
        <end position="129"/>
    </location>
</feature>
<protein>
    <submittedName>
        <fullName evidence="5">Protease inhibitor I42 family protein</fullName>
    </submittedName>
</protein>
<keyword evidence="2" id="KW-0789">Thiol protease inhibitor</keyword>
<dbReference type="SUPFAM" id="SSF141066">
    <property type="entry name" value="ICP-like"/>
    <property type="match status" value="1"/>
</dbReference>
<evidence type="ECO:0000313" key="6">
    <source>
        <dbReference type="Proteomes" id="UP000480410"/>
    </source>
</evidence>
<dbReference type="RefSeq" id="WP_163948922.1">
    <property type="nucleotide sequence ID" value="NZ_JAAHBU010000332.1"/>
</dbReference>
<evidence type="ECO:0000256" key="1">
    <source>
        <dbReference type="ARBA" id="ARBA00022690"/>
    </source>
</evidence>
<dbReference type="Pfam" id="PF09394">
    <property type="entry name" value="Inhibitor_I42"/>
    <property type="match status" value="1"/>
</dbReference>
<proteinExistence type="predicted"/>
<dbReference type="PROSITE" id="PS51257">
    <property type="entry name" value="PROKAR_LIPOPROTEIN"/>
    <property type="match status" value="1"/>
</dbReference>
<evidence type="ECO:0000256" key="2">
    <source>
        <dbReference type="ARBA" id="ARBA00022704"/>
    </source>
</evidence>